<name>A0ABV0UPN2_9TELE</name>
<dbReference type="EMBL" id="JAHRIQ010076400">
    <property type="protein sequence ID" value="MEQ2246186.1"/>
    <property type="molecule type" value="Genomic_DNA"/>
</dbReference>
<proteinExistence type="predicted"/>
<protein>
    <submittedName>
        <fullName evidence="1">Uncharacterized protein</fullName>
    </submittedName>
</protein>
<gene>
    <name evidence="1" type="ORF">ILYODFUR_035653</name>
</gene>
<sequence>MQGLSGNKLQSDYQQLLMSFRSYVCNAVFMSSMEKLPTLPLSSVTMMRLGTETSYGFILRESVLCSTDRVQSVPIMPLFHWLDLASSEQLRTALHVVCCISKDPLLLR</sequence>
<organism evidence="1 2">
    <name type="scientific">Ilyodon furcidens</name>
    <name type="common">goldbreast splitfin</name>
    <dbReference type="NCBI Taxonomy" id="33524"/>
    <lineage>
        <taxon>Eukaryota</taxon>
        <taxon>Metazoa</taxon>
        <taxon>Chordata</taxon>
        <taxon>Craniata</taxon>
        <taxon>Vertebrata</taxon>
        <taxon>Euteleostomi</taxon>
        <taxon>Actinopterygii</taxon>
        <taxon>Neopterygii</taxon>
        <taxon>Teleostei</taxon>
        <taxon>Neoteleostei</taxon>
        <taxon>Acanthomorphata</taxon>
        <taxon>Ovalentaria</taxon>
        <taxon>Atherinomorphae</taxon>
        <taxon>Cyprinodontiformes</taxon>
        <taxon>Goodeidae</taxon>
        <taxon>Ilyodon</taxon>
    </lineage>
</organism>
<comment type="caution">
    <text evidence="1">The sequence shown here is derived from an EMBL/GenBank/DDBJ whole genome shotgun (WGS) entry which is preliminary data.</text>
</comment>
<keyword evidence="2" id="KW-1185">Reference proteome</keyword>
<evidence type="ECO:0000313" key="2">
    <source>
        <dbReference type="Proteomes" id="UP001482620"/>
    </source>
</evidence>
<dbReference type="Proteomes" id="UP001482620">
    <property type="component" value="Unassembled WGS sequence"/>
</dbReference>
<evidence type="ECO:0000313" key="1">
    <source>
        <dbReference type="EMBL" id="MEQ2246186.1"/>
    </source>
</evidence>
<accession>A0ABV0UPN2</accession>
<reference evidence="1 2" key="1">
    <citation type="submission" date="2021-06" db="EMBL/GenBank/DDBJ databases">
        <authorList>
            <person name="Palmer J.M."/>
        </authorList>
    </citation>
    <scope>NUCLEOTIDE SEQUENCE [LARGE SCALE GENOMIC DNA]</scope>
    <source>
        <strain evidence="2">if_2019</strain>
        <tissue evidence="1">Muscle</tissue>
    </source>
</reference>